<organism evidence="3 4">
    <name type="scientific">Apiospora kogelbergensis</name>
    <dbReference type="NCBI Taxonomy" id="1337665"/>
    <lineage>
        <taxon>Eukaryota</taxon>
        <taxon>Fungi</taxon>
        <taxon>Dikarya</taxon>
        <taxon>Ascomycota</taxon>
        <taxon>Pezizomycotina</taxon>
        <taxon>Sordariomycetes</taxon>
        <taxon>Xylariomycetidae</taxon>
        <taxon>Amphisphaeriales</taxon>
        <taxon>Apiosporaceae</taxon>
        <taxon>Apiospora</taxon>
    </lineage>
</organism>
<feature type="compositionally biased region" description="Low complexity" evidence="1">
    <location>
        <begin position="98"/>
        <end position="129"/>
    </location>
</feature>
<gene>
    <name evidence="3" type="ORF">PG999_010946</name>
</gene>
<keyword evidence="2" id="KW-0732">Signal</keyword>
<evidence type="ECO:0000256" key="2">
    <source>
        <dbReference type="SAM" id="SignalP"/>
    </source>
</evidence>
<sequence>MSRMKRKQCSASNLLLLFTLGGTASAALSLADFQLIASNAIPSNCIAAYNSPIVGCSKRDFRSGRQCSADCRGGCRPQDAAGRASAGDDAYRDRTTHRNATTAATLTTTSTRASNASRTTRTSRATSTARTDRGTAKTTAASATIDGNRVSTHSADDVENQHIAADDGKSHSDHPAYQNHVDSTTYNSHLCSQCTADDKYRVE</sequence>
<feature type="chain" id="PRO_5043665172" evidence="2">
    <location>
        <begin position="26"/>
        <end position="203"/>
    </location>
</feature>
<accession>A0AAW0QJA3</accession>
<comment type="caution">
    <text evidence="3">The sequence shown here is derived from an EMBL/GenBank/DDBJ whole genome shotgun (WGS) entry which is preliminary data.</text>
</comment>
<dbReference type="Proteomes" id="UP001392437">
    <property type="component" value="Unassembled WGS sequence"/>
</dbReference>
<protein>
    <submittedName>
        <fullName evidence="3">Uncharacterized protein</fullName>
    </submittedName>
</protein>
<dbReference type="AlphaFoldDB" id="A0AAW0QJA3"/>
<feature type="region of interest" description="Disordered" evidence="1">
    <location>
        <begin position="72"/>
        <end position="140"/>
    </location>
</feature>
<keyword evidence="4" id="KW-1185">Reference proteome</keyword>
<evidence type="ECO:0000313" key="4">
    <source>
        <dbReference type="Proteomes" id="UP001392437"/>
    </source>
</evidence>
<proteinExistence type="predicted"/>
<dbReference type="EMBL" id="JAQQWP010000009">
    <property type="protein sequence ID" value="KAK8100572.1"/>
    <property type="molecule type" value="Genomic_DNA"/>
</dbReference>
<name>A0AAW0QJA3_9PEZI</name>
<feature type="signal peptide" evidence="2">
    <location>
        <begin position="1"/>
        <end position="25"/>
    </location>
</feature>
<evidence type="ECO:0000256" key="1">
    <source>
        <dbReference type="SAM" id="MobiDB-lite"/>
    </source>
</evidence>
<evidence type="ECO:0000313" key="3">
    <source>
        <dbReference type="EMBL" id="KAK8100572.1"/>
    </source>
</evidence>
<feature type="compositionally biased region" description="Low complexity" evidence="1">
    <location>
        <begin position="79"/>
        <end position="88"/>
    </location>
</feature>
<reference evidence="3 4" key="1">
    <citation type="submission" date="2023-01" db="EMBL/GenBank/DDBJ databases">
        <title>Analysis of 21 Apiospora genomes using comparative genomics revels a genus with tremendous synthesis potential of carbohydrate active enzymes and secondary metabolites.</title>
        <authorList>
            <person name="Sorensen T."/>
        </authorList>
    </citation>
    <scope>NUCLEOTIDE SEQUENCE [LARGE SCALE GENOMIC DNA]</scope>
    <source>
        <strain evidence="3 4">CBS 117206</strain>
    </source>
</reference>